<organism evidence="1 2">
    <name type="scientific">Cinchona calisaya</name>
    <dbReference type="NCBI Taxonomy" id="153742"/>
    <lineage>
        <taxon>Eukaryota</taxon>
        <taxon>Viridiplantae</taxon>
        <taxon>Streptophyta</taxon>
        <taxon>Embryophyta</taxon>
        <taxon>Tracheophyta</taxon>
        <taxon>Spermatophyta</taxon>
        <taxon>Magnoliopsida</taxon>
        <taxon>eudicotyledons</taxon>
        <taxon>Gunneridae</taxon>
        <taxon>Pentapetalae</taxon>
        <taxon>asterids</taxon>
        <taxon>lamiids</taxon>
        <taxon>Gentianales</taxon>
        <taxon>Rubiaceae</taxon>
        <taxon>Cinchonoideae</taxon>
        <taxon>Cinchoneae</taxon>
        <taxon>Cinchona</taxon>
    </lineage>
</organism>
<protein>
    <submittedName>
        <fullName evidence="1">Uncharacterized protein</fullName>
    </submittedName>
</protein>
<evidence type="ECO:0000313" key="1">
    <source>
        <dbReference type="EMBL" id="KAL3498139.1"/>
    </source>
</evidence>
<accession>A0ABD2XY06</accession>
<reference evidence="1 2" key="1">
    <citation type="submission" date="2024-11" db="EMBL/GenBank/DDBJ databases">
        <title>A near-complete genome assembly of Cinchona calisaya.</title>
        <authorList>
            <person name="Lian D.C."/>
            <person name="Zhao X.W."/>
            <person name="Wei L."/>
        </authorList>
    </citation>
    <scope>NUCLEOTIDE SEQUENCE [LARGE SCALE GENOMIC DNA]</scope>
    <source>
        <tissue evidence="1">Nenye</tissue>
    </source>
</reference>
<dbReference type="AlphaFoldDB" id="A0ABD2XY06"/>
<proteinExistence type="predicted"/>
<dbReference type="Proteomes" id="UP001630127">
    <property type="component" value="Unassembled WGS sequence"/>
</dbReference>
<evidence type="ECO:0000313" key="2">
    <source>
        <dbReference type="Proteomes" id="UP001630127"/>
    </source>
</evidence>
<gene>
    <name evidence="1" type="ORF">ACH5RR_040871</name>
</gene>
<sequence>MIILRTKIIPPSIRLNNGVGIAAVCLRHHSTALDAQNIQHEAAIEAENQPVAAAFLPHHSTALDAENIQHEAAIDAENQLVAAAFLSQHSTALDAENIQHVAAIEAKNQHVIPAFMEKEAAAAAFMKKKNAAAAAIMDKENAAVAALKMKDRNPEIVPDDEPTLDCVREEENASGFALDASKTTSNLSTHEDIIASPLDSGVDGATVGPTKYILTLPSKVKVIGKVRKLTSGSCIMGRGKVNMQATKNALDNYSMDIDDDLMNPNSSHDVPIIETLVMPTNDDTCAENDGVDKNPDFLQEGSFHSLEECHVSLSLILRWWRYSKAICDCDHRRDILQSCIWLVGLSSSLGLSYEPIPLRELVPSISSRVSSPKDDSSRQVLECEHS</sequence>
<comment type="caution">
    <text evidence="1">The sequence shown here is derived from an EMBL/GenBank/DDBJ whole genome shotgun (WGS) entry which is preliminary data.</text>
</comment>
<name>A0ABD2XY06_9GENT</name>
<dbReference type="EMBL" id="JBJUIK010000017">
    <property type="protein sequence ID" value="KAL3498139.1"/>
    <property type="molecule type" value="Genomic_DNA"/>
</dbReference>
<keyword evidence="2" id="KW-1185">Reference proteome</keyword>